<evidence type="ECO:0000256" key="11">
    <source>
        <dbReference type="HAMAP-Rule" id="MF_00121"/>
    </source>
</evidence>
<dbReference type="PANTHER" id="PTHR11659">
    <property type="entry name" value="GLUTAMYL-TRNA GLN AMIDOTRANSFERASE SUBUNIT B MITOCHONDRIAL AND PROKARYOTIC PET112-RELATED"/>
    <property type="match status" value="1"/>
</dbReference>
<dbReference type="InterPro" id="IPR006075">
    <property type="entry name" value="Asn/Gln-tRNA_Trfase_suB/E_cat"/>
</dbReference>
<dbReference type="InterPro" id="IPR014746">
    <property type="entry name" value="Gln_synth/guanido_kin_cat_dom"/>
</dbReference>
<comment type="function">
    <text evidence="8 11">Allows the formation of correctly charged Asn-tRNA(Asn) or Gln-tRNA(Gln) through the transamidation of misacylated Asp-tRNA(Asn) or Glu-tRNA(Gln) in organisms which lack either or both of asparaginyl-tRNA or glutaminyl-tRNA synthetases. The reaction takes place in the presence of glutamine and ATP through an activated phospho-Asp-tRNA(Asn) or phospho-Glu-tRNA(Gln).</text>
</comment>
<dbReference type="NCBIfam" id="TIGR00133">
    <property type="entry name" value="gatB"/>
    <property type="match status" value="1"/>
</dbReference>
<feature type="domain" description="Asn/Gln amidotransferase" evidence="12">
    <location>
        <begin position="333"/>
        <end position="479"/>
    </location>
</feature>
<name>A0A1T4NPA4_9BACT</name>
<dbReference type="InterPro" id="IPR018027">
    <property type="entry name" value="Asn/Gln_amidotransferase"/>
</dbReference>
<dbReference type="Pfam" id="PF02934">
    <property type="entry name" value="GatB_N"/>
    <property type="match status" value="1"/>
</dbReference>
<dbReference type="InterPro" id="IPR017958">
    <property type="entry name" value="Gln-tRNA_amidoTrfase_suB_CS"/>
</dbReference>
<evidence type="ECO:0000313" key="13">
    <source>
        <dbReference type="EMBL" id="SJZ80907.1"/>
    </source>
</evidence>
<keyword evidence="4 11" id="KW-0436">Ligase</keyword>
<sequence>MTKELYSKYEAVIGLEIHAQLATESKLFCGDSTAFGAEPNTHVSPVTLGHPGTLPVTNRKAVDYAIRLGLACDCTIEQHNYFARKNYFYPDLPKGYQVSQHTTPICKGGHVAIKTADGEKLVQLNRIHMEEDAGKSIHDLDDNNSCIDLNRAGTPLVEIVTEPDLHSAEEAWQYVTEIRKLVRWLEICDGNMEEGSLRCDANVSIRLRGETKLGTKVEVKNLNSIRNVKKAIEFEIDRMIGLVEAGESIRQQTRSFDAATDTTFAIRDKEEANDYRYFPDPDLAPFHLTAAFIEDIRKDLPALPQALAKKFRSEYLLSEYDSSQLSDEKTTAAYFESVVEHTPHYKAAANWILGPVKQYRNEAGEAVSLPDPALIAALIALVEEGKLSFSVASSKIFPALIASEKHPLQLAEEMNLLQVSNSDDLNQWVAAALNAMPEKVAEYKKGKKGLIGLFVGEVKKLSKGKADPKLVTQLLEEQLKA</sequence>
<keyword evidence="14" id="KW-1185">Reference proteome</keyword>
<dbReference type="OrthoDB" id="9804078at2"/>
<evidence type="ECO:0000256" key="5">
    <source>
        <dbReference type="ARBA" id="ARBA00022741"/>
    </source>
</evidence>
<gene>
    <name evidence="11" type="primary">gatB</name>
    <name evidence="13" type="ORF">SAMN04488132_104338</name>
</gene>
<dbReference type="Pfam" id="PF02637">
    <property type="entry name" value="GatB_Yqey"/>
    <property type="match status" value="1"/>
</dbReference>
<keyword evidence="7 11" id="KW-0648">Protein biosynthesis</keyword>
<accession>A0A1T4NPA4</accession>
<comment type="catalytic activity">
    <reaction evidence="9 11">
        <text>L-aspartyl-tRNA(Asn) + L-glutamine + ATP + H2O = L-asparaginyl-tRNA(Asn) + L-glutamate + ADP + phosphate + 2 H(+)</text>
        <dbReference type="Rhea" id="RHEA:14513"/>
        <dbReference type="Rhea" id="RHEA-COMP:9674"/>
        <dbReference type="Rhea" id="RHEA-COMP:9677"/>
        <dbReference type="ChEBI" id="CHEBI:15377"/>
        <dbReference type="ChEBI" id="CHEBI:15378"/>
        <dbReference type="ChEBI" id="CHEBI:29985"/>
        <dbReference type="ChEBI" id="CHEBI:30616"/>
        <dbReference type="ChEBI" id="CHEBI:43474"/>
        <dbReference type="ChEBI" id="CHEBI:58359"/>
        <dbReference type="ChEBI" id="CHEBI:78515"/>
        <dbReference type="ChEBI" id="CHEBI:78516"/>
        <dbReference type="ChEBI" id="CHEBI:456216"/>
    </reaction>
</comment>
<reference evidence="13 14" key="1">
    <citation type="submission" date="2017-02" db="EMBL/GenBank/DDBJ databases">
        <authorList>
            <person name="Peterson S.W."/>
        </authorList>
    </citation>
    <scope>NUCLEOTIDE SEQUENCE [LARGE SCALE GENOMIC DNA]</scope>
    <source>
        <strain evidence="13 14">DSM 22335</strain>
    </source>
</reference>
<comment type="subunit">
    <text evidence="2 11">Heterotrimer of A, B and C subunits.</text>
</comment>
<dbReference type="FunFam" id="1.10.10.410:FF:000001">
    <property type="entry name" value="Aspartyl/glutamyl-tRNA(Asn/Gln) amidotransferase subunit B"/>
    <property type="match status" value="1"/>
</dbReference>
<evidence type="ECO:0000256" key="7">
    <source>
        <dbReference type="ARBA" id="ARBA00022917"/>
    </source>
</evidence>
<dbReference type="RefSeq" id="WP_078831333.1">
    <property type="nucleotide sequence ID" value="NZ_FUWH01000004.1"/>
</dbReference>
<dbReference type="InterPro" id="IPR003789">
    <property type="entry name" value="Asn/Gln_tRNA_amidoTrase-B-like"/>
</dbReference>
<evidence type="ECO:0000256" key="10">
    <source>
        <dbReference type="ARBA" id="ARBA00047913"/>
    </source>
</evidence>
<dbReference type="SUPFAM" id="SSF89095">
    <property type="entry name" value="GatB/YqeY motif"/>
    <property type="match status" value="1"/>
</dbReference>
<dbReference type="InterPro" id="IPR004413">
    <property type="entry name" value="GatB"/>
</dbReference>
<organism evidence="13 14">
    <name type="scientific">Sediminibacterium ginsengisoli</name>
    <dbReference type="NCBI Taxonomy" id="413434"/>
    <lineage>
        <taxon>Bacteria</taxon>
        <taxon>Pseudomonadati</taxon>
        <taxon>Bacteroidota</taxon>
        <taxon>Chitinophagia</taxon>
        <taxon>Chitinophagales</taxon>
        <taxon>Chitinophagaceae</taxon>
        <taxon>Sediminibacterium</taxon>
    </lineage>
</organism>
<dbReference type="EMBL" id="FUWH01000004">
    <property type="protein sequence ID" value="SJZ80907.1"/>
    <property type="molecule type" value="Genomic_DNA"/>
</dbReference>
<dbReference type="NCBIfam" id="NF004012">
    <property type="entry name" value="PRK05477.1-2"/>
    <property type="match status" value="1"/>
</dbReference>
<dbReference type="AlphaFoldDB" id="A0A1T4NPA4"/>
<dbReference type="HAMAP" id="MF_00121">
    <property type="entry name" value="GatB"/>
    <property type="match status" value="1"/>
</dbReference>
<keyword evidence="5 11" id="KW-0547">Nucleotide-binding</keyword>
<dbReference type="Proteomes" id="UP000190888">
    <property type="component" value="Unassembled WGS sequence"/>
</dbReference>
<dbReference type="SUPFAM" id="SSF55931">
    <property type="entry name" value="Glutamine synthetase/guanido kinase"/>
    <property type="match status" value="1"/>
</dbReference>
<evidence type="ECO:0000259" key="12">
    <source>
        <dbReference type="SMART" id="SM00845"/>
    </source>
</evidence>
<evidence type="ECO:0000256" key="6">
    <source>
        <dbReference type="ARBA" id="ARBA00022840"/>
    </source>
</evidence>
<comment type="similarity">
    <text evidence="1 11">Belongs to the GatB/GatE family. GatB subfamily.</text>
</comment>
<dbReference type="InterPro" id="IPR042114">
    <property type="entry name" value="GatB_C_1"/>
</dbReference>
<dbReference type="GO" id="GO:0006412">
    <property type="term" value="P:translation"/>
    <property type="evidence" value="ECO:0007669"/>
    <property type="project" value="UniProtKB-UniRule"/>
</dbReference>
<protein>
    <recommendedName>
        <fullName evidence="3 11">Aspartyl/glutamyl-tRNA(Asn/Gln) amidotransferase subunit B</fullName>
        <shortName evidence="11">Asp/Glu-ADT subunit B</shortName>
        <ecNumber evidence="11">6.3.5.-</ecNumber>
    </recommendedName>
</protein>
<dbReference type="EC" id="6.3.5.-" evidence="11"/>
<dbReference type="InterPro" id="IPR023168">
    <property type="entry name" value="GatB_Yqey_C_2"/>
</dbReference>
<comment type="catalytic activity">
    <reaction evidence="10 11">
        <text>L-glutamyl-tRNA(Gln) + L-glutamine + ATP + H2O = L-glutaminyl-tRNA(Gln) + L-glutamate + ADP + phosphate + H(+)</text>
        <dbReference type="Rhea" id="RHEA:17521"/>
        <dbReference type="Rhea" id="RHEA-COMP:9681"/>
        <dbReference type="Rhea" id="RHEA-COMP:9684"/>
        <dbReference type="ChEBI" id="CHEBI:15377"/>
        <dbReference type="ChEBI" id="CHEBI:15378"/>
        <dbReference type="ChEBI" id="CHEBI:29985"/>
        <dbReference type="ChEBI" id="CHEBI:30616"/>
        <dbReference type="ChEBI" id="CHEBI:43474"/>
        <dbReference type="ChEBI" id="CHEBI:58359"/>
        <dbReference type="ChEBI" id="CHEBI:78520"/>
        <dbReference type="ChEBI" id="CHEBI:78521"/>
        <dbReference type="ChEBI" id="CHEBI:456216"/>
    </reaction>
</comment>
<evidence type="ECO:0000256" key="1">
    <source>
        <dbReference type="ARBA" id="ARBA00005306"/>
    </source>
</evidence>
<dbReference type="GO" id="GO:0050566">
    <property type="term" value="F:asparaginyl-tRNA synthase (glutamine-hydrolyzing) activity"/>
    <property type="evidence" value="ECO:0007669"/>
    <property type="project" value="RHEA"/>
</dbReference>
<keyword evidence="6 11" id="KW-0067">ATP-binding</keyword>
<dbReference type="GO" id="GO:0005524">
    <property type="term" value="F:ATP binding"/>
    <property type="evidence" value="ECO:0007669"/>
    <property type="project" value="UniProtKB-KW"/>
</dbReference>
<dbReference type="Gene3D" id="1.10.10.410">
    <property type="match status" value="1"/>
</dbReference>
<evidence type="ECO:0000256" key="3">
    <source>
        <dbReference type="ARBA" id="ARBA00016923"/>
    </source>
</evidence>
<proteinExistence type="inferred from homology"/>
<dbReference type="PROSITE" id="PS01234">
    <property type="entry name" value="GATB"/>
    <property type="match status" value="1"/>
</dbReference>
<evidence type="ECO:0000256" key="4">
    <source>
        <dbReference type="ARBA" id="ARBA00022598"/>
    </source>
</evidence>
<dbReference type="InterPro" id="IPR017959">
    <property type="entry name" value="Asn/Gln-tRNA_amidoTrfase_suB/E"/>
</dbReference>
<dbReference type="NCBIfam" id="NF004014">
    <property type="entry name" value="PRK05477.1-4"/>
    <property type="match status" value="1"/>
</dbReference>
<dbReference type="GO" id="GO:0050567">
    <property type="term" value="F:glutaminyl-tRNA synthase (glutamine-hydrolyzing) activity"/>
    <property type="evidence" value="ECO:0007669"/>
    <property type="project" value="UniProtKB-UniRule"/>
</dbReference>
<evidence type="ECO:0000256" key="8">
    <source>
        <dbReference type="ARBA" id="ARBA00024799"/>
    </source>
</evidence>
<evidence type="ECO:0000256" key="2">
    <source>
        <dbReference type="ARBA" id="ARBA00011123"/>
    </source>
</evidence>
<dbReference type="Gene3D" id="1.10.150.380">
    <property type="entry name" value="GatB domain, N-terminal subdomain"/>
    <property type="match status" value="1"/>
</dbReference>
<dbReference type="GO" id="GO:0016740">
    <property type="term" value="F:transferase activity"/>
    <property type="evidence" value="ECO:0007669"/>
    <property type="project" value="UniProtKB-KW"/>
</dbReference>
<dbReference type="STRING" id="413434.SAMN04488132_104338"/>
<evidence type="ECO:0000313" key="14">
    <source>
        <dbReference type="Proteomes" id="UP000190888"/>
    </source>
</evidence>
<keyword evidence="13" id="KW-0808">Transferase</keyword>
<evidence type="ECO:0000256" key="9">
    <source>
        <dbReference type="ARBA" id="ARBA00047380"/>
    </source>
</evidence>
<dbReference type="SMART" id="SM00845">
    <property type="entry name" value="GatB_Yqey"/>
    <property type="match status" value="1"/>
</dbReference>